<proteinExistence type="predicted"/>
<feature type="compositionally biased region" description="Acidic residues" evidence="1">
    <location>
        <begin position="1"/>
        <end position="18"/>
    </location>
</feature>
<keyword evidence="3" id="KW-1185">Reference proteome</keyword>
<evidence type="ECO:0000256" key="1">
    <source>
        <dbReference type="SAM" id="MobiDB-lite"/>
    </source>
</evidence>
<sequence length="144" mass="16475">MEVYDSEDEEEVDDESENDERYECILELNEKGDIVLKEQAESEIIVDGSDFANKFEEGKIVNPQMDLQAAETVPEGGNVDSKEDQPKRKRSLQLLMDSIHQKQEDFAQNNVAEADLNEVFSSGEDEFCDRFSDYCSTDSEDEKE</sequence>
<dbReference type="HOGENOM" id="CLU_1798393_0_0_1"/>
<dbReference type="AlphaFoldDB" id="E9HFY7"/>
<organism evidence="2 3">
    <name type="scientific">Daphnia pulex</name>
    <name type="common">Water flea</name>
    <dbReference type="NCBI Taxonomy" id="6669"/>
    <lineage>
        <taxon>Eukaryota</taxon>
        <taxon>Metazoa</taxon>
        <taxon>Ecdysozoa</taxon>
        <taxon>Arthropoda</taxon>
        <taxon>Crustacea</taxon>
        <taxon>Branchiopoda</taxon>
        <taxon>Diplostraca</taxon>
        <taxon>Cladocera</taxon>
        <taxon>Anomopoda</taxon>
        <taxon>Daphniidae</taxon>
        <taxon>Daphnia</taxon>
    </lineage>
</organism>
<evidence type="ECO:0000313" key="3">
    <source>
        <dbReference type="Proteomes" id="UP000000305"/>
    </source>
</evidence>
<feature type="region of interest" description="Disordered" evidence="1">
    <location>
        <begin position="1"/>
        <end position="20"/>
    </location>
</feature>
<dbReference type="PhylomeDB" id="E9HFY7"/>
<dbReference type="KEGG" id="dpx:DAPPUDRAFT_329206"/>
<protein>
    <submittedName>
        <fullName evidence="2">Uncharacterized protein</fullName>
    </submittedName>
</protein>
<dbReference type="InParanoid" id="E9HFY7"/>
<dbReference type="EMBL" id="GL732638">
    <property type="protein sequence ID" value="EFX69299.1"/>
    <property type="molecule type" value="Genomic_DNA"/>
</dbReference>
<name>E9HFY7_DAPPU</name>
<evidence type="ECO:0000313" key="2">
    <source>
        <dbReference type="EMBL" id="EFX69299.1"/>
    </source>
</evidence>
<dbReference type="Proteomes" id="UP000000305">
    <property type="component" value="Unassembled WGS sequence"/>
</dbReference>
<feature type="region of interest" description="Disordered" evidence="1">
    <location>
        <begin position="68"/>
        <end position="90"/>
    </location>
</feature>
<gene>
    <name evidence="2" type="ORF">DAPPUDRAFT_329206</name>
</gene>
<accession>E9HFY7</accession>
<reference evidence="2 3" key="1">
    <citation type="journal article" date="2011" name="Science">
        <title>The ecoresponsive genome of Daphnia pulex.</title>
        <authorList>
            <person name="Colbourne J.K."/>
            <person name="Pfrender M.E."/>
            <person name="Gilbert D."/>
            <person name="Thomas W.K."/>
            <person name="Tucker A."/>
            <person name="Oakley T.H."/>
            <person name="Tokishita S."/>
            <person name="Aerts A."/>
            <person name="Arnold G.J."/>
            <person name="Basu M.K."/>
            <person name="Bauer D.J."/>
            <person name="Caceres C.E."/>
            <person name="Carmel L."/>
            <person name="Casola C."/>
            <person name="Choi J.H."/>
            <person name="Detter J.C."/>
            <person name="Dong Q."/>
            <person name="Dusheyko S."/>
            <person name="Eads B.D."/>
            <person name="Frohlich T."/>
            <person name="Geiler-Samerotte K.A."/>
            <person name="Gerlach D."/>
            <person name="Hatcher P."/>
            <person name="Jogdeo S."/>
            <person name="Krijgsveld J."/>
            <person name="Kriventseva E.V."/>
            <person name="Kultz D."/>
            <person name="Laforsch C."/>
            <person name="Lindquist E."/>
            <person name="Lopez J."/>
            <person name="Manak J.R."/>
            <person name="Muller J."/>
            <person name="Pangilinan J."/>
            <person name="Patwardhan R.P."/>
            <person name="Pitluck S."/>
            <person name="Pritham E.J."/>
            <person name="Rechtsteiner A."/>
            <person name="Rho M."/>
            <person name="Rogozin I.B."/>
            <person name="Sakarya O."/>
            <person name="Salamov A."/>
            <person name="Schaack S."/>
            <person name="Shapiro H."/>
            <person name="Shiga Y."/>
            <person name="Skalitzky C."/>
            <person name="Smith Z."/>
            <person name="Souvorov A."/>
            <person name="Sung W."/>
            <person name="Tang Z."/>
            <person name="Tsuchiya D."/>
            <person name="Tu H."/>
            <person name="Vos H."/>
            <person name="Wang M."/>
            <person name="Wolf Y.I."/>
            <person name="Yamagata H."/>
            <person name="Yamada T."/>
            <person name="Ye Y."/>
            <person name="Shaw J.R."/>
            <person name="Andrews J."/>
            <person name="Crease T.J."/>
            <person name="Tang H."/>
            <person name="Lucas S.M."/>
            <person name="Robertson H.M."/>
            <person name="Bork P."/>
            <person name="Koonin E.V."/>
            <person name="Zdobnov E.M."/>
            <person name="Grigoriev I.V."/>
            <person name="Lynch M."/>
            <person name="Boore J.L."/>
        </authorList>
    </citation>
    <scope>NUCLEOTIDE SEQUENCE [LARGE SCALE GENOMIC DNA]</scope>
</reference>